<gene>
    <name evidence="1" type="ORF">PCASD_25306</name>
</gene>
<name>A0A2N5TJS7_9BASI</name>
<dbReference type="AlphaFoldDB" id="A0A2N5TJS7"/>
<dbReference type="Proteomes" id="UP000235392">
    <property type="component" value="Unassembled WGS sequence"/>
</dbReference>
<evidence type="ECO:0000313" key="2">
    <source>
        <dbReference type="Proteomes" id="UP000235392"/>
    </source>
</evidence>
<dbReference type="EMBL" id="PGCI01000510">
    <property type="protein sequence ID" value="PLW25756.1"/>
    <property type="molecule type" value="Genomic_DNA"/>
</dbReference>
<sequence>MSTNLVNVIDMERNRLEERVNEGGSPNEVIDPLLIDTEMVGGEDCPNLEIGSNITTVIALNLGNPSVDNDTVMAGPVPDKFTEELASQISSQSKKTQIYLTKKFE</sequence>
<organism evidence="1 2">
    <name type="scientific">Puccinia coronata f. sp. avenae</name>
    <dbReference type="NCBI Taxonomy" id="200324"/>
    <lineage>
        <taxon>Eukaryota</taxon>
        <taxon>Fungi</taxon>
        <taxon>Dikarya</taxon>
        <taxon>Basidiomycota</taxon>
        <taxon>Pucciniomycotina</taxon>
        <taxon>Pucciniomycetes</taxon>
        <taxon>Pucciniales</taxon>
        <taxon>Pucciniaceae</taxon>
        <taxon>Puccinia</taxon>
    </lineage>
</organism>
<protein>
    <submittedName>
        <fullName evidence="1">Uncharacterized protein</fullName>
    </submittedName>
</protein>
<proteinExistence type="predicted"/>
<reference evidence="1 2" key="1">
    <citation type="submission" date="2017-11" db="EMBL/GenBank/DDBJ databases">
        <title>De novo assembly and phasing of dikaryotic genomes from two isolates of Puccinia coronata f. sp. avenae, the causal agent of oat crown rust.</title>
        <authorList>
            <person name="Miller M.E."/>
            <person name="Zhang Y."/>
            <person name="Omidvar V."/>
            <person name="Sperschneider J."/>
            <person name="Schwessinger B."/>
            <person name="Raley C."/>
            <person name="Palmer J.M."/>
            <person name="Garnica D."/>
            <person name="Upadhyaya N."/>
            <person name="Rathjen J."/>
            <person name="Taylor J.M."/>
            <person name="Park R.F."/>
            <person name="Dodds P.N."/>
            <person name="Hirsch C.D."/>
            <person name="Kianian S.F."/>
            <person name="Figueroa M."/>
        </authorList>
    </citation>
    <scope>NUCLEOTIDE SEQUENCE [LARGE SCALE GENOMIC DNA]</scope>
    <source>
        <strain evidence="1">12SD80</strain>
    </source>
</reference>
<accession>A0A2N5TJS7</accession>
<evidence type="ECO:0000313" key="1">
    <source>
        <dbReference type="EMBL" id="PLW25756.1"/>
    </source>
</evidence>
<comment type="caution">
    <text evidence="1">The sequence shown here is derived from an EMBL/GenBank/DDBJ whole genome shotgun (WGS) entry which is preliminary data.</text>
</comment>